<feature type="transmembrane region" description="Helical" evidence="8">
    <location>
        <begin position="39"/>
        <end position="63"/>
    </location>
</feature>
<keyword evidence="4 8" id="KW-1133">Transmembrane helix</keyword>
<evidence type="ECO:0000313" key="9">
    <source>
        <dbReference type="EMBL" id="KAJ9594331.1"/>
    </source>
</evidence>
<evidence type="ECO:0000256" key="1">
    <source>
        <dbReference type="ARBA" id="ARBA00004651"/>
    </source>
</evidence>
<feature type="transmembrane region" description="Helical" evidence="8">
    <location>
        <begin position="75"/>
        <end position="94"/>
    </location>
</feature>
<protein>
    <recommendedName>
        <fullName evidence="8">Gustatory receptor</fullName>
    </recommendedName>
</protein>
<dbReference type="PANTHER" id="PTHR21143:SF121">
    <property type="entry name" value="GUSTATORY AND ODORANT RECEPTOR 21A"/>
    <property type="match status" value="1"/>
</dbReference>
<comment type="caution">
    <text evidence="9">The sequence shown here is derived from an EMBL/GenBank/DDBJ whole genome shotgun (WGS) entry which is preliminary data.</text>
</comment>
<reference evidence="9" key="1">
    <citation type="journal article" date="2023" name="IScience">
        <title>Live-bearing cockroach genome reveals convergent evolutionary mechanisms linked to viviparity in insects and beyond.</title>
        <authorList>
            <person name="Fouks B."/>
            <person name="Harrison M.C."/>
            <person name="Mikhailova A.A."/>
            <person name="Marchal E."/>
            <person name="English S."/>
            <person name="Carruthers M."/>
            <person name="Jennings E.C."/>
            <person name="Chiamaka E.L."/>
            <person name="Frigard R.A."/>
            <person name="Pippel M."/>
            <person name="Attardo G.M."/>
            <person name="Benoit J.B."/>
            <person name="Bornberg-Bauer E."/>
            <person name="Tobe S.S."/>
        </authorList>
    </citation>
    <scope>NUCLEOTIDE SEQUENCE</scope>
    <source>
        <strain evidence="9">Stay&amp;Tobe</strain>
    </source>
</reference>
<proteinExistence type="inferred from homology"/>
<keyword evidence="10" id="KW-1185">Reference proteome</keyword>
<reference evidence="9" key="2">
    <citation type="submission" date="2023-05" db="EMBL/GenBank/DDBJ databases">
        <authorList>
            <person name="Fouks B."/>
        </authorList>
    </citation>
    <scope>NUCLEOTIDE SEQUENCE</scope>
    <source>
        <strain evidence="9">Stay&amp;Tobe</strain>
        <tissue evidence="9">Testes</tissue>
    </source>
</reference>
<comment type="caution">
    <text evidence="8">Lacks conserved residue(s) required for the propagation of feature annotation.</text>
</comment>
<dbReference type="GO" id="GO:0050909">
    <property type="term" value="P:sensory perception of taste"/>
    <property type="evidence" value="ECO:0007669"/>
    <property type="project" value="InterPro"/>
</dbReference>
<dbReference type="EMBL" id="JASPKZ010003052">
    <property type="protein sequence ID" value="KAJ9594331.1"/>
    <property type="molecule type" value="Genomic_DNA"/>
</dbReference>
<dbReference type="PANTHER" id="PTHR21143">
    <property type="entry name" value="INVERTEBRATE GUSTATORY RECEPTOR"/>
    <property type="match status" value="1"/>
</dbReference>
<feature type="transmembrane region" description="Helical" evidence="8">
    <location>
        <begin position="133"/>
        <end position="152"/>
    </location>
</feature>
<evidence type="ECO:0000256" key="7">
    <source>
        <dbReference type="ARBA" id="ARBA00023224"/>
    </source>
</evidence>
<dbReference type="Proteomes" id="UP001233999">
    <property type="component" value="Unassembled WGS sequence"/>
</dbReference>
<keyword evidence="7 8" id="KW-0807">Transducer</keyword>
<keyword evidence="5 8" id="KW-0472">Membrane</keyword>
<dbReference type="GO" id="GO:0030425">
    <property type="term" value="C:dendrite"/>
    <property type="evidence" value="ECO:0007669"/>
    <property type="project" value="TreeGrafter"/>
</dbReference>
<accession>A0AAD8A933</accession>
<dbReference type="GO" id="GO:0007165">
    <property type="term" value="P:signal transduction"/>
    <property type="evidence" value="ECO:0007669"/>
    <property type="project" value="UniProtKB-KW"/>
</dbReference>
<evidence type="ECO:0000256" key="4">
    <source>
        <dbReference type="ARBA" id="ARBA00022989"/>
    </source>
</evidence>
<keyword evidence="6 8" id="KW-0675">Receptor</keyword>
<evidence type="ECO:0000256" key="6">
    <source>
        <dbReference type="ARBA" id="ARBA00023170"/>
    </source>
</evidence>
<dbReference type="AlphaFoldDB" id="A0AAD8A933"/>
<dbReference type="InterPro" id="IPR013604">
    <property type="entry name" value="7TM_chemorcpt"/>
</dbReference>
<feature type="non-terminal residue" evidence="9">
    <location>
        <position position="1"/>
    </location>
</feature>
<dbReference type="GO" id="GO:0030424">
    <property type="term" value="C:axon"/>
    <property type="evidence" value="ECO:0007669"/>
    <property type="project" value="TreeGrafter"/>
</dbReference>
<feature type="transmembrane region" description="Helical" evidence="8">
    <location>
        <begin position="158"/>
        <end position="179"/>
    </location>
</feature>
<dbReference type="Pfam" id="PF08395">
    <property type="entry name" value="7tm_7"/>
    <property type="match status" value="1"/>
</dbReference>
<gene>
    <name evidence="9" type="ORF">L9F63_014248</name>
</gene>
<sequence>SCFYHPLQPIFLLTKVFGLFPFKLSYNASVMLNSNRKELFLPTVWFFVALTAGCYSLIRFFSYEVEDVILKGVCTAYYCFLGLTALSSITAMWFNRKKVKDIFRNLFAVDQLLDKSTTLILYKQTRSSSVKRMSFVFLFITIITACTIYYYFGNFLDVMLAVCESTLITINSMFIFQYVTIVQGIQTRYYQLWKNLKTLHKESKGAVTSQMQGAYIYNPYIADTVKISILRQQHFHLSTVVSLQNFHLSTVVSLLNQVYGFTMLLEIMTALSNCVGSLYDGIETLNRGESPINSASIIVSGALLFVPVIWVVMSCHRAVLQNEEHITAIQELLISRSTNLSTQNELKELLLQIKLMEPQFSAGGFFTLNLQFLCTSFSSIFTYIIIMAQ</sequence>
<feature type="non-terminal residue" evidence="9">
    <location>
        <position position="389"/>
    </location>
</feature>
<dbReference type="GO" id="GO:0005886">
    <property type="term" value="C:plasma membrane"/>
    <property type="evidence" value="ECO:0007669"/>
    <property type="project" value="UniProtKB-SubCell"/>
</dbReference>
<dbReference type="GO" id="GO:0043025">
    <property type="term" value="C:neuronal cell body"/>
    <property type="evidence" value="ECO:0007669"/>
    <property type="project" value="TreeGrafter"/>
</dbReference>
<organism evidence="9 10">
    <name type="scientific">Diploptera punctata</name>
    <name type="common">Pacific beetle cockroach</name>
    <dbReference type="NCBI Taxonomy" id="6984"/>
    <lineage>
        <taxon>Eukaryota</taxon>
        <taxon>Metazoa</taxon>
        <taxon>Ecdysozoa</taxon>
        <taxon>Arthropoda</taxon>
        <taxon>Hexapoda</taxon>
        <taxon>Insecta</taxon>
        <taxon>Pterygota</taxon>
        <taxon>Neoptera</taxon>
        <taxon>Polyneoptera</taxon>
        <taxon>Dictyoptera</taxon>
        <taxon>Blattodea</taxon>
        <taxon>Blaberoidea</taxon>
        <taxon>Blaberidae</taxon>
        <taxon>Diplopterinae</taxon>
        <taxon>Diploptera</taxon>
    </lineage>
</organism>
<evidence type="ECO:0000256" key="2">
    <source>
        <dbReference type="ARBA" id="ARBA00022475"/>
    </source>
</evidence>
<evidence type="ECO:0000256" key="8">
    <source>
        <dbReference type="RuleBase" id="RU363108"/>
    </source>
</evidence>
<evidence type="ECO:0000256" key="3">
    <source>
        <dbReference type="ARBA" id="ARBA00022692"/>
    </source>
</evidence>
<feature type="transmembrane region" description="Helical" evidence="8">
    <location>
        <begin position="365"/>
        <end position="386"/>
    </location>
</feature>
<evidence type="ECO:0000256" key="5">
    <source>
        <dbReference type="ARBA" id="ARBA00023136"/>
    </source>
</evidence>
<comment type="subcellular location">
    <subcellularLocation>
        <location evidence="1 8">Cell membrane</location>
        <topology evidence="1 8">Multi-pass membrane protein</topology>
    </subcellularLocation>
</comment>
<feature type="transmembrane region" description="Helical" evidence="8">
    <location>
        <begin position="295"/>
        <end position="313"/>
    </location>
</feature>
<keyword evidence="2 8" id="KW-1003">Cell membrane</keyword>
<comment type="similarity">
    <text evidence="8">Belongs to the insect chemoreceptor superfamily. Gustatory receptor (GR) family.</text>
</comment>
<keyword evidence="3 8" id="KW-0812">Transmembrane</keyword>
<name>A0AAD8A933_DIPPU</name>
<comment type="function">
    <text evidence="8">Gustatory receptor which mediates acceptance or avoidance behavior, depending on its substrates.</text>
</comment>
<evidence type="ECO:0000313" key="10">
    <source>
        <dbReference type="Proteomes" id="UP001233999"/>
    </source>
</evidence>